<evidence type="ECO:0000313" key="5">
    <source>
        <dbReference type="EMBL" id="JAT11772.1"/>
    </source>
</evidence>
<proteinExistence type="inferred from homology"/>
<evidence type="ECO:0000256" key="2">
    <source>
        <dbReference type="ARBA" id="ARBA00046328"/>
    </source>
</evidence>
<feature type="domain" description="SAP" evidence="4">
    <location>
        <begin position="14"/>
        <end position="48"/>
    </location>
</feature>
<feature type="region of interest" description="Disordered" evidence="3">
    <location>
        <begin position="73"/>
        <end position="167"/>
    </location>
</feature>
<dbReference type="InterPro" id="IPR036361">
    <property type="entry name" value="SAP_dom_sf"/>
</dbReference>
<dbReference type="PANTHER" id="PTHR46551">
    <property type="entry name" value="SAP DOMAIN-CONTAINING RIBONUCLEOPROTEIN"/>
    <property type="match status" value="1"/>
</dbReference>
<dbReference type="Gene3D" id="1.10.720.30">
    <property type="entry name" value="SAP domain"/>
    <property type="match status" value="1"/>
</dbReference>
<dbReference type="SMART" id="SM00513">
    <property type="entry name" value="SAP"/>
    <property type="match status" value="1"/>
</dbReference>
<evidence type="ECO:0000313" key="6">
    <source>
        <dbReference type="EMBL" id="JAT35210.1"/>
    </source>
</evidence>
<dbReference type="InterPro" id="IPR052240">
    <property type="entry name" value="SAP_domain_ribonucleoprotein"/>
</dbReference>
<evidence type="ECO:0000256" key="3">
    <source>
        <dbReference type="SAM" id="MobiDB-lite"/>
    </source>
</evidence>
<dbReference type="EMBL" id="GEBQ01028205">
    <property type="protein sequence ID" value="JAT11772.1"/>
    <property type="molecule type" value="Transcribed_RNA"/>
</dbReference>
<keyword evidence="1" id="KW-0597">Phosphoprotein</keyword>
<dbReference type="PROSITE" id="PS50800">
    <property type="entry name" value="SAP"/>
    <property type="match status" value="1"/>
</dbReference>
<gene>
    <name evidence="6" type="ORF">g.5433</name>
    <name evidence="5" type="ORF">g.5435</name>
</gene>
<dbReference type="InterPro" id="IPR003034">
    <property type="entry name" value="SAP_dom"/>
</dbReference>
<dbReference type="AlphaFoldDB" id="A0A1B6MGY2"/>
<feature type="compositionally biased region" description="Basic and acidic residues" evidence="3">
    <location>
        <begin position="139"/>
        <end position="164"/>
    </location>
</feature>
<feature type="compositionally biased region" description="Acidic residues" evidence="3">
    <location>
        <begin position="73"/>
        <end position="87"/>
    </location>
</feature>
<name>A0A1B6MGY2_9HEMI</name>
<evidence type="ECO:0000256" key="1">
    <source>
        <dbReference type="ARBA" id="ARBA00022553"/>
    </source>
</evidence>
<organism evidence="6">
    <name type="scientific">Graphocephala atropunctata</name>
    <dbReference type="NCBI Taxonomy" id="36148"/>
    <lineage>
        <taxon>Eukaryota</taxon>
        <taxon>Metazoa</taxon>
        <taxon>Ecdysozoa</taxon>
        <taxon>Arthropoda</taxon>
        <taxon>Hexapoda</taxon>
        <taxon>Insecta</taxon>
        <taxon>Pterygota</taxon>
        <taxon>Neoptera</taxon>
        <taxon>Paraneoptera</taxon>
        <taxon>Hemiptera</taxon>
        <taxon>Auchenorrhyncha</taxon>
        <taxon>Membracoidea</taxon>
        <taxon>Cicadellidae</taxon>
        <taxon>Cicadellinae</taxon>
        <taxon>Cicadellini</taxon>
        <taxon>Graphocephala</taxon>
    </lineage>
</organism>
<sequence>MASLNSSDGNLADISKMKVVEIKKELKNKGLNTAGTKNELIQRLQAASSQAVQDSISEDGNVDAEIDEDAIFAEIDEGEDVDDDDLTTDAVLAEEPKVKAPESPKLAVKRPAPLAADTPQGTQPKKRVLVRPPSVTTSTEKENSSQEKSADMEAKEKTDADPSGKKVVKLSSISVKERLELRAQKFGVPLTDMAKKEARAARFGISPAVSIDTSQITTSTKITILGPSDEVLKKRAQRFGVNVSSFALKAEESEKLKKRQERFGVSAATVESLDEKKKLRAERFKL</sequence>
<dbReference type="GO" id="GO:0016973">
    <property type="term" value="P:poly(A)+ mRNA export from nucleus"/>
    <property type="evidence" value="ECO:0007669"/>
    <property type="project" value="TreeGrafter"/>
</dbReference>
<dbReference type="Pfam" id="PF02037">
    <property type="entry name" value="SAP"/>
    <property type="match status" value="1"/>
</dbReference>
<dbReference type="SUPFAM" id="SSF68906">
    <property type="entry name" value="SAP domain"/>
    <property type="match status" value="1"/>
</dbReference>
<accession>A0A1B6MGY2</accession>
<reference evidence="6" key="1">
    <citation type="submission" date="2015-11" db="EMBL/GenBank/DDBJ databases">
        <title>De novo transcriptome assembly of four potential Pierce s Disease insect vectors from Arizona vineyards.</title>
        <authorList>
            <person name="Tassone E.E."/>
        </authorList>
    </citation>
    <scope>NUCLEOTIDE SEQUENCE</scope>
</reference>
<comment type="similarity">
    <text evidence="2">Belongs to the SAP domain-containing ribonucleoprotein family.</text>
</comment>
<protein>
    <recommendedName>
        <fullName evidence="4">SAP domain-containing protein</fullName>
    </recommendedName>
</protein>
<dbReference type="EMBL" id="GEBQ01004767">
    <property type="protein sequence ID" value="JAT35210.1"/>
    <property type="molecule type" value="Transcribed_RNA"/>
</dbReference>
<evidence type="ECO:0000259" key="4">
    <source>
        <dbReference type="PROSITE" id="PS50800"/>
    </source>
</evidence>
<dbReference type="GO" id="GO:0005634">
    <property type="term" value="C:nucleus"/>
    <property type="evidence" value="ECO:0007669"/>
    <property type="project" value="TreeGrafter"/>
</dbReference>
<dbReference type="PANTHER" id="PTHR46551:SF1">
    <property type="entry name" value="SAP DOMAIN-CONTAINING RIBONUCLEOPROTEIN"/>
    <property type="match status" value="1"/>
</dbReference>